<accession>A0A7S0Q849</accession>
<reference evidence="2" key="1">
    <citation type="submission" date="2021-01" db="EMBL/GenBank/DDBJ databases">
        <authorList>
            <person name="Corre E."/>
            <person name="Pelletier E."/>
            <person name="Niang G."/>
            <person name="Scheremetjew M."/>
            <person name="Finn R."/>
            <person name="Kale V."/>
            <person name="Holt S."/>
            <person name="Cochrane G."/>
            <person name="Meng A."/>
            <person name="Brown T."/>
            <person name="Cohen L."/>
        </authorList>
    </citation>
    <scope>NUCLEOTIDE SEQUENCE</scope>
    <source>
        <strain evidence="2">PLY182g</strain>
    </source>
</reference>
<gene>
    <name evidence="2" type="ORF">CPEL01642_LOCUS18583</name>
</gene>
<sequence length="318" mass="34907">MAASKPLRLLVWWINMAAHTERAKHVISMLSAASAHNARHGVAVELLPRRREAISPVCPSKHATGSSWQQLGRPCMFEEEESHWNATAVAVLETAKLRLHTPVHERQGLLGNWLSHLNAYMDFALMDVAAPSQLLVLEDDAHLSPAFFQLLPCLVRHVPRDNGPWHVVRFGCWGDRHDSDRVAPGVYYARPHEYNKSVSAECQACAVAYGGAHTTLVQRSTIDQLISHLLAGGVMPIDIALRESPGRRQFPGMQGSGSRFGVESAPNLRSFVVDTPAAWMSWSLPGWRADSAGMAGVRSAPRKRNTARGAASARAERA</sequence>
<dbReference type="EMBL" id="HBEY01039063">
    <property type="protein sequence ID" value="CAD8615202.1"/>
    <property type="molecule type" value="Transcribed_RNA"/>
</dbReference>
<evidence type="ECO:0000313" key="2">
    <source>
        <dbReference type="EMBL" id="CAD8615202.1"/>
    </source>
</evidence>
<organism evidence="2">
    <name type="scientific">Coccolithus braarudii</name>
    <dbReference type="NCBI Taxonomy" id="221442"/>
    <lineage>
        <taxon>Eukaryota</taxon>
        <taxon>Haptista</taxon>
        <taxon>Haptophyta</taxon>
        <taxon>Prymnesiophyceae</taxon>
        <taxon>Coccolithales</taxon>
        <taxon>Coccolithaceae</taxon>
        <taxon>Coccolithus</taxon>
    </lineage>
</organism>
<evidence type="ECO:0000256" key="1">
    <source>
        <dbReference type="SAM" id="MobiDB-lite"/>
    </source>
</evidence>
<proteinExistence type="predicted"/>
<dbReference type="AlphaFoldDB" id="A0A7S0Q849"/>
<protein>
    <submittedName>
        <fullName evidence="2">Uncharacterized protein</fullName>
    </submittedName>
</protein>
<name>A0A7S0Q849_9EUKA</name>
<feature type="region of interest" description="Disordered" evidence="1">
    <location>
        <begin position="295"/>
        <end position="318"/>
    </location>
</feature>
<feature type="compositionally biased region" description="Low complexity" evidence="1">
    <location>
        <begin position="307"/>
        <end position="318"/>
    </location>
</feature>